<dbReference type="Pfam" id="PF05247">
    <property type="entry name" value="FlhD"/>
    <property type="match status" value="1"/>
</dbReference>
<keyword evidence="6" id="KW-0010">Activator</keyword>
<dbReference type="GO" id="GO:0045893">
    <property type="term" value="P:positive regulation of DNA-templated transcription"/>
    <property type="evidence" value="ECO:0007669"/>
    <property type="project" value="InterPro"/>
</dbReference>
<keyword evidence="5" id="KW-1015">Disulfide bond</keyword>
<dbReference type="InterPro" id="IPR036194">
    <property type="entry name" value="FlhD_sf"/>
</dbReference>
<keyword evidence="10" id="KW-1185">Reference proteome</keyword>
<gene>
    <name evidence="9" type="primary">flhD</name>
    <name evidence="9" type="ORF">HPTL_1536</name>
</gene>
<accession>A0A2Z6DZM7</accession>
<dbReference type="GO" id="GO:0044780">
    <property type="term" value="P:bacterial-type flagellum assembly"/>
    <property type="evidence" value="ECO:0007669"/>
    <property type="project" value="InterPro"/>
</dbReference>
<dbReference type="RefSeq" id="WP_119335504.1">
    <property type="nucleotide sequence ID" value="NZ_AP018558.1"/>
</dbReference>
<dbReference type="OrthoDB" id="5298036at2"/>
<keyword evidence="9" id="KW-0969">Cilium</keyword>
<name>A0A2Z6DZM7_HYDTE</name>
<reference evidence="9 10" key="1">
    <citation type="submission" date="2018-04" db="EMBL/GenBank/DDBJ databases">
        <title>Complete genome sequence of Hydrogenophilus thermoluteolus TH-1.</title>
        <authorList>
            <person name="Arai H."/>
        </authorList>
    </citation>
    <scope>NUCLEOTIDE SEQUENCE [LARGE SCALE GENOMIC DNA]</scope>
    <source>
        <strain evidence="9 10">TH-1</strain>
    </source>
</reference>
<evidence type="ECO:0000313" key="9">
    <source>
        <dbReference type="EMBL" id="BBD77798.1"/>
    </source>
</evidence>
<keyword evidence="3" id="KW-0805">Transcription regulation</keyword>
<dbReference type="InterPro" id="IPR023559">
    <property type="entry name" value="Flagellar_FlhD"/>
</dbReference>
<keyword evidence="2" id="KW-1005">Bacterial flagellum biogenesis</keyword>
<dbReference type="GO" id="GO:0003677">
    <property type="term" value="F:DNA binding"/>
    <property type="evidence" value="ECO:0007669"/>
    <property type="project" value="UniProtKB-KW"/>
</dbReference>
<dbReference type="AlphaFoldDB" id="A0A2Z6DZM7"/>
<protein>
    <submittedName>
        <fullName evidence="9">Flagellar transcriptional regulator FlhD</fullName>
    </submittedName>
</protein>
<organism evidence="9 10">
    <name type="scientific">Hydrogenophilus thermoluteolus</name>
    <name type="common">Pseudomonas hydrogenothermophila</name>
    <dbReference type="NCBI Taxonomy" id="297"/>
    <lineage>
        <taxon>Bacteria</taxon>
        <taxon>Pseudomonadati</taxon>
        <taxon>Pseudomonadota</taxon>
        <taxon>Hydrogenophilia</taxon>
        <taxon>Hydrogenophilales</taxon>
        <taxon>Hydrogenophilaceae</taxon>
        <taxon>Hydrogenophilus</taxon>
    </lineage>
</organism>
<keyword evidence="9" id="KW-0282">Flagellum</keyword>
<evidence type="ECO:0000256" key="3">
    <source>
        <dbReference type="ARBA" id="ARBA00023015"/>
    </source>
</evidence>
<evidence type="ECO:0000256" key="4">
    <source>
        <dbReference type="ARBA" id="ARBA00023125"/>
    </source>
</evidence>
<keyword evidence="9" id="KW-0966">Cell projection</keyword>
<keyword evidence="4" id="KW-0238">DNA-binding</keyword>
<keyword evidence="1" id="KW-0963">Cytoplasm</keyword>
<proteinExistence type="predicted"/>
<evidence type="ECO:0000256" key="5">
    <source>
        <dbReference type="ARBA" id="ARBA00023157"/>
    </source>
</evidence>
<dbReference type="KEGG" id="htl:HPTL_1536"/>
<evidence type="ECO:0000256" key="7">
    <source>
        <dbReference type="ARBA" id="ARBA00023163"/>
    </source>
</evidence>
<dbReference type="Gene3D" id="1.10.4000.10">
    <property type="entry name" value="Flagellar transcriptional activator FlhD"/>
    <property type="match status" value="1"/>
</dbReference>
<sequence>MPAPDFAEEIRELNLNFLILAQRMAHDNVAAAAVKLGVAEEDLRWLQTLSPAKLVRLAQGAMLVPQFRFDGALLKQLAGDVGRDEAAAQLHALILAQAKPRKSPIVGDDDGEKT</sequence>
<evidence type="ECO:0000313" key="10">
    <source>
        <dbReference type="Proteomes" id="UP000262004"/>
    </source>
</evidence>
<comment type="function">
    <text evidence="8">Functions in complex with FlhC as a master transcriptional regulator that regulates transcription of several flagellar and non-flagellar operons by binding to their promoter region. Activates expression of class 2 flagellar genes, including fliA, which is a flagellum-specific sigma factor that turns on the class 3 genes. Also regulates genes whose products function in a variety of physiological pathways.</text>
</comment>
<dbReference type="SUPFAM" id="SSF63592">
    <property type="entry name" value="Flagellar transcriptional activator FlhD"/>
    <property type="match status" value="1"/>
</dbReference>
<keyword evidence="7" id="KW-0804">Transcription</keyword>
<evidence type="ECO:0000256" key="1">
    <source>
        <dbReference type="ARBA" id="ARBA00022490"/>
    </source>
</evidence>
<dbReference type="EMBL" id="AP018558">
    <property type="protein sequence ID" value="BBD77798.1"/>
    <property type="molecule type" value="Genomic_DNA"/>
</dbReference>
<evidence type="ECO:0000256" key="6">
    <source>
        <dbReference type="ARBA" id="ARBA00023159"/>
    </source>
</evidence>
<evidence type="ECO:0000256" key="2">
    <source>
        <dbReference type="ARBA" id="ARBA00022795"/>
    </source>
</evidence>
<dbReference type="Proteomes" id="UP000262004">
    <property type="component" value="Chromosome"/>
</dbReference>
<evidence type="ECO:0000256" key="8">
    <source>
        <dbReference type="ARBA" id="ARBA00025431"/>
    </source>
</evidence>